<dbReference type="InterPro" id="IPR052210">
    <property type="entry name" value="LysM1-like"/>
</dbReference>
<feature type="chain" id="PRO_5020413420" description="LysM domain-containing protein" evidence="6">
    <location>
        <begin position="27"/>
        <end position="614"/>
    </location>
</feature>
<evidence type="ECO:0000256" key="1">
    <source>
        <dbReference type="ARBA" id="ARBA00022669"/>
    </source>
</evidence>
<feature type="region of interest" description="Disordered" evidence="5">
    <location>
        <begin position="423"/>
        <end position="442"/>
    </location>
</feature>
<dbReference type="EMBL" id="MQTW01000348">
    <property type="protein sequence ID" value="RYC80610.1"/>
    <property type="molecule type" value="Genomic_DNA"/>
</dbReference>
<evidence type="ECO:0000313" key="9">
    <source>
        <dbReference type="Proteomes" id="UP000290540"/>
    </source>
</evidence>
<evidence type="ECO:0000256" key="5">
    <source>
        <dbReference type="SAM" id="MobiDB-lite"/>
    </source>
</evidence>
<feature type="compositionally biased region" description="Polar residues" evidence="5">
    <location>
        <begin position="430"/>
        <end position="439"/>
    </location>
</feature>
<feature type="region of interest" description="Disordered" evidence="5">
    <location>
        <begin position="254"/>
        <end position="276"/>
    </location>
</feature>
<feature type="domain" description="LysM" evidence="7">
    <location>
        <begin position="286"/>
        <end position="332"/>
    </location>
</feature>
<accession>A0A4Q2V334</accession>
<dbReference type="PANTHER" id="PTHR34997:SF2">
    <property type="entry name" value="LYSM DOMAIN-CONTAINING PROTEIN-RELATED"/>
    <property type="match status" value="1"/>
</dbReference>
<keyword evidence="2 6" id="KW-0732">Signal</keyword>
<feature type="domain" description="LysM" evidence="7">
    <location>
        <begin position="369"/>
        <end position="416"/>
    </location>
</feature>
<keyword evidence="1" id="KW-0147">Chitin-binding</keyword>
<feature type="compositionally biased region" description="Low complexity" evidence="5">
    <location>
        <begin position="64"/>
        <end position="82"/>
    </location>
</feature>
<evidence type="ECO:0000256" key="6">
    <source>
        <dbReference type="SAM" id="SignalP"/>
    </source>
</evidence>
<reference evidence="8 9" key="1">
    <citation type="submission" date="2016-12" db="EMBL/GenBank/DDBJ databases">
        <title>Draft genome sequence of Fusarium oxysporum causing rot on Narcissus.</title>
        <authorList>
            <person name="Armitage A.D."/>
            <person name="Taylor A."/>
            <person name="Clarkson J.P."/>
            <person name="Harrison R.J."/>
            <person name="Jackson A.C."/>
        </authorList>
    </citation>
    <scope>NUCLEOTIDE SEQUENCE [LARGE SCALE GENOMIC DNA]</scope>
    <source>
        <strain evidence="8 9">N139</strain>
    </source>
</reference>
<feature type="compositionally biased region" description="Polar residues" evidence="5">
    <location>
        <begin position="170"/>
        <end position="182"/>
    </location>
</feature>
<dbReference type="GO" id="GO:0008061">
    <property type="term" value="F:chitin binding"/>
    <property type="evidence" value="ECO:0007669"/>
    <property type="project" value="UniProtKB-KW"/>
</dbReference>
<gene>
    <name evidence="8" type="ORF">BFJ63_vAg16500</name>
</gene>
<evidence type="ECO:0000256" key="3">
    <source>
        <dbReference type="ARBA" id="ARBA00023026"/>
    </source>
</evidence>
<dbReference type="Gene3D" id="3.10.350.10">
    <property type="entry name" value="LysM domain"/>
    <property type="match status" value="4"/>
</dbReference>
<dbReference type="PROSITE" id="PS51782">
    <property type="entry name" value="LYSM"/>
    <property type="match status" value="4"/>
</dbReference>
<evidence type="ECO:0000256" key="4">
    <source>
        <dbReference type="ARBA" id="ARBA00044955"/>
    </source>
</evidence>
<sequence length="614" mass="65110">MVFSVMFSLNSFTGIVAVLAIQGVQAVPHPTPITFRPFGNSTASPSTASLSTVPLSTVPLSTVSGGITSPSTTSPSTTTPGTVYHNTSSHGTGSGKPIGIMDAKPNMPHDPNPDCRWWWDNDGSVACKDMAEFWGGFSQEDFLRWNPSLTSDCGNYITGRSYCVEGPKSPLTTASPTPTNPGNGIATPSPIQPGMVDNCNKFYEFKDGEGCADILSKNQISLADFVKWNTGVGSLCTTLWPNVWVCVGVVDSGSQPTTKPPTPTTTGNGIATPTPTQPGMVGNCNKFYEFKDGETCADILLKNKISLADFAKWNTGVGAQCRTLWPNVWVCVGVIGSDQPVESPTPTNPGNGITTPTPTQPGMVGNCNKFYEFKGGSESCADILSKNGVSLADFAKWNTGVGETCAYLWPNVWVCVGVVGGSQPEPSPTSPGNGIETPSPSQPGMVKNCDKFHKVTSGQTCAEIGVAYGVTAKRIQEWNSLPSNCAGMWSDSHVCVHTIGYQSTTNSQCASDGWEWGGNKYAVDDSIRDWCDGNSASDGSYGYAVGQIKNGCFNTPLGHHTIKFLGQNQFGYGASLSPALCEKILFDFVNACPRGGKAYYEGWYVEASVPQGRC</sequence>
<evidence type="ECO:0000259" key="7">
    <source>
        <dbReference type="PROSITE" id="PS51782"/>
    </source>
</evidence>
<proteinExistence type="inferred from homology"/>
<feature type="signal peptide" evidence="6">
    <location>
        <begin position="1"/>
        <end position="26"/>
    </location>
</feature>
<dbReference type="AlphaFoldDB" id="A0A4Q2V334"/>
<keyword evidence="3" id="KW-0843">Virulence</keyword>
<feature type="region of interest" description="Disordered" evidence="5">
    <location>
        <begin position="64"/>
        <end position="97"/>
    </location>
</feature>
<dbReference type="CDD" id="cd00118">
    <property type="entry name" value="LysM"/>
    <property type="match status" value="3"/>
</dbReference>
<comment type="caution">
    <text evidence="8">The sequence shown here is derived from an EMBL/GenBank/DDBJ whole genome shotgun (WGS) entry which is preliminary data.</text>
</comment>
<dbReference type="InterPro" id="IPR036779">
    <property type="entry name" value="LysM_dom_sf"/>
</dbReference>
<dbReference type="SUPFAM" id="SSF54106">
    <property type="entry name" value="LysM domain"/>
    <property type="match status" value="3"/>
</dbReference>
<feature type="domain" description="LysM" evidence="7">
    <location>
        <begin position="451"/>
        <end position="496"/>
    </location>
</feature>
<feature type="domain" description="LysM" evidence="7">
    <location>
        <begin position="201"/>
        <end position="247"/>
    </location>
</feature>
<feature type="compositionally biased region" description="Low complexity" evidence="5">
    <location>
        <begin position="264"/>
        <end position="274"/>
    </location>
</feature>
<dbReference type="SMART" id="SM00257">
    <property type="entry name" value="LysM"/>
    <property type="match status" value="4"/>
</dbReference>
<comment type="similarity">
    <text evidence="4">Belongs to the secreted LysM effector family.</text>
</comment>
<organism evidence="8 9">
    <name type="scientific">Fusarium oxysporum f. sp. narcissi</name>
    <dbReference type="NCBI Taxonomy" id="451672"/>
    <lineage>
        <taxon>Eukaryota</taxon>
        <taxon>Fungi</taxon>
        <taxon>Dikarya</taxon>
        <taxon>Ascomycota</taxon>
        <taxon>Pezizomycotina</taxon>
        <taxon>Sordariomycetes</taxon>
        <taxon>Hypocreomycetidae</taxon>
        <taxon>Hypocreales</taxon>
        <taxon>Nectriaceae</taxon>
        <taxon>Fusarium</taxon>
        <taxon>Fusarium oxysporum species complex</taxon>
    </lineage>
</organism>
<protein>
    <recommendedName>
        <fullName evidence="7">LysM domain-containing protein</fullName>
    </recommendedName>
</protein>
<dbReference type="Proteomes" id="UP000290540">
    <property type="component" value="Unassembled WGS sequence"/>
</dbReference>
<evidence type="ECO:0000256" key="2">
    <source>
        <dbReference type="ARBA" id="ARBA00022729"/>
    </source>
</evidence>
<dbReference type="Pfam" id="PF01476">
    <property type="entry name" value="LysM"/>
    <property type="match status" value="2"/>
</dbReference>
<dbReference type="InterPro" id="IPR018392">
    <property type="entry name" value="LysM"/>
</dbReference>
<dbReference type="PANTHER" id="PTHR34997">
    <property type="entry name" value="AM15"/>
    <property type="match status" value="1"/>
</dbReference>
<name>A0A4Q2V334_FUSOX</name>
<evidence type="ECO:0000313" key="8">
    <source>
        <dbReference type="EMBL" id="RYC80610.1"/>
    </source>
</evidence>
<feature type="region of interest" description="Disordered" evidence="5">
    <location>
        <begin position="168"/>
        <end position="190"/>
    </location>
</feature>